<dbReference type="InterPro" id="IPR051783">
    <property type="entry name" value="NAD(P)-dependent_oxidoreduct"/>
</dbReference>
<evidence type="ECO:0000259" key="1">
    <source>
        <dbReference type="Pfam" id="PF01370"/>
    </source>
</evidence>
<dbReference type="RefSeq" id="WP_382388271.1">
    <property type="nucleotide sequence ID" value="NZ_JBHLWI010000038.1"/>
</dbReference>
<name>A0ABV6FV65_9BACT</name>
<feature type="domain" description="NAD-dependent epimerase/dehydratase" evidence="1">
    <location>
        <begin position="3"/>
        <end position="228"/>
    </location>
</feature>
<comment type="caution">
    <text evidence="2">The sequence shown here is derived from an EMBL/GenBank/DDBJ whole genome shotgun (WGS) entry which is preliminary data.</text>
</comment>
<organism evidence="2 3">
    <name type="scientific">Fontibacter flavus</name>
    <dbReference type="NCBI Taxonomy" id="654838"/>
    <lineage>
        <taxon>Bacteria</taxon>
        <taxon>Pseudomonadati</taxon>
        <taxon>Bacteroidota</taxon>
        <taxon>Cytophagia</taxon>
        <taxon>Cytophagales</taxon>
        <taxon>Cyclobacteriaceae</taxon>
        <taxon>Fontibacter</taxon>
    </lineage>
</organism>
<gene>
    <name evidence="2" type="ORF">ACFFIP_13830</name>
</gene>
<dbReference type="Pfam" id="PF01370">
    <property type="entry name" value="Epimerase"/>
    <property type="match status" value="1"/>
</dbReference>
<keyword evidence="3" id="KW-1185">Reference proteome</keyword>
<accession>A0ABV6FV65</accession>
<dbReference type="PANTHER" id="PTHR48079">
    <property type="entry name" value="PROTEIN YEEZ"/>
    <property type="match status" value="1"/>
</dbReference>
<reference evidence="2 3" key="1">
    <citation type="submission" date="2024-09" db="EMBL/GenBank/DDBJ databases">
        <authorList>
            <person name="Sun Q."/>
            <person name="Mori K."/>
        </authorList>
    </citation>
    <scope>NUCLEOTIDE SEQUENCE [LARGE SCALE GENOMIC DNA]</scope>
    <source>
        <strain evidence="2 3">CCM 7650</strain>
    </source>
</reference>
<evidence type="ECO:0000313" key="3">
    <source>
        <dbReference type="Proteomes" id="UP001589797"/>
    </source>
</evidence>
<protein>
    <submittedName>
        <fullName evidence="2">NAD-dependent epimerase/dehydratase family protein</fullName>
    </submittedName>
</protein>
<dbReference type="PANTHER" id="PTHR48079:SF6">
    <property type="entry name" value="NAD(P)-BINDING DOMAIN-CONTAINING PROTEIN-RELATED"/>
    <property type="match status" value="1"/>
</dbReference>
<sequence>MKVFVTGGTGYIGSRLIQRLLEKVDVVRALYRNEHPAIDHPSLEWVKGELDEEEKIVRLLEGCHQVYHMAGLARMWHPQKNAFFDTNVASTDRILKAAERVGISRIVFTSTASVISYSIKTPIQEEDPLIEPFDDEYSASKFVAEQMVLKASKPGFETVVVNPPRVYGPSMIGNNPVNNLVKGFLKRRFYFVPGDGSYEANYAFIDDVVNGHILAMEKGRPGQRYILGGENHSYNSFYQVLEKELHLKRNAVGMPRGLMSTVAAVSETMSELFGKAPFITGPMVNKLYSNRLLSVNKAANELGYIVTPLAEGLRKTIQFINHSNGPGHGK</sequence>
<dbReference type="Gene3D" id="3.40.50.720">
    <property type="entry name" value="NAD(P)-binding Rossmann-like Domain"/>
    <property type="match status" value="1"/>
</dbReference>
<dbReference type="InterPro" id="IPR001509">
    <property type="entry name" value="Epimerase_deHydtase"/>
</dbReference>
<evidence type="ECO:0000313" key="2">
    <source>
        <dbReference type="EMBL" id="MFC0263768.1"/>
    </source>
</evidence>
<proteinExistence type="predicted"/>
<dbReference type="SUPFAM" id="SSF51735">
    <property type="entry name" value="NAD(P)-binding Rossmann-fold domains"/>
    <property type="match status" value="1"/>
</dbReference>
<dbReference type="EMBL" id="JBHLWI010000038">
    <property type="protein sequence ID" value="MFC0263768.1"/>
    <property type="molecule type" value="Genomic_DNA"/>
</dbReference>
<dbReference type="Proteomes" id="UP001589797">
    <property type="component" value="Unassembled WGS sequence"/>
</dbReference>
<dbReference type="InterPro" id="IPR036291">
    <property type="entry name" value="NAD(P)-bd_dom_sf"/>
</dbReference>